<name>A0A2G5C6Y7_AQUCA</name>
<keyword evidence="2" id="KW-1185">Reference proteome</keyword>
<evidence type="ECO:0000313" key="2">
    <source>
        <dbReference type="Proteomes" id="UP000230069"/>
    </source>
</evidence>
<reference evidence="1 2" key="1">
    <citation type="submission" date="2017-09" db="EMBL/GenBank/DDBJ databases">
        <title>WGS assembly of Aquilegia coerulea Goldsmith.</title>
        <authorList>
            <person name="Hodges S."/>
            <person name="Kramer E."/>
            <person name="Nordborg M."/>
            <person name="Tomkins J."/>
            <person name="Borevitz J."/>
            <person name="Derieg N."/>
            <person name="Yan J."/>
            <person name="Mihaltcheva S."/>
            <person name="Hayes R.D."/>
            <person name="Rokhsar D."/>
        </authorList>
    </citation>
    <scope>NUCLEOTIDE SEQUENCE [LARGE SCALE GENOMIC DNA]</scope>
    <source>
        <strain evidence="2">cv. Goldsmith</strain>
    </source>
</reference>
<accession>A0A2G5C6Y7</accession>
<dbReference type="Proteomes" id="UP000230069">
    <property type="component" value="Unassembled WGS sequence"/>
</dbReference>
<organism evidence="1 2">
    <name type="scientific">Aquilegia coerulea</name>
    <name type="common">Rocky mountain columbine</name>
    <dbReference type="NCBI Taxonomy" id="218851"/>
    <lineage>
        <taxon>Eukaryota</taxon>
        <taxon>Viridiplantae</taxon>
        <taxon>Streptophyta</taxon>
        <taxon>Embryophyta</taxon>
        <taxon>Tracheophyta</taxon>
        <taxon>Spermatophyta</taxon>
        <taxon>Magnoliopsida</taxon>
        <taxon>Ranunculales</taxon>
        <taxon>Ranunculaceae</taxon>
        <taxon>Thalictroideae</taxon>
        <taxon>Aquilegia</taxon>
    </lineage>
</organism>
<protein>
    <submittedName>
        <fullName evidence="1">Uncharacterized protein</fullName>
    </submittedName>
</protein>
<dbReference type="AlphaFoldDB" id="A0A2G5C6Y7"/>
<gene>
    <name evidence="1" type="ORF">AQUCO_08300023v1</name>
</gene>
<dbReference type="InParanoid" id="A0A2G5C6Y7"/>
<proteinExistence type="predicted"/>
<evidence type="ECO:0000313" key="1">
    <source>
        <dbReference type="EMBL" id="PIA27049.1"/>
    </source>
</evidence>
<dbReference type="EMBL" id="KZ305100">
    <property type="protein sequence ID" value="PIA27049.1"/>
    <property type="molecule type" value="Genomic_DNA"/>
</dbReference>
<sequence length="83" mass="9218">MGDPTNVLDLAWEVGKQLIIEEVKGVPPLDMKGDPSNVLNLALEAEKQLIIGEVQVVPPPDMKEHVVCYSYKETTLRFNSKVV</sequence>